<dbReference type="EMBL" id="REGN01001111">
    <property type="protein sequence ID" value="RNA36957.1"/>
    <property type="molecule type" value="Genomic_DNA"/>
</dbReference>
<keyword evidence="2" id="KW-1185">Reference proteome</keyword>
<sequence>MYQKKILLKNESVIILISKDRTCTFELVGVFKKYLQNMDTSKQIFWTKRLKNNLPIDFFKFLKFSGTTA</sequence>
<accession>A0A3M7SMV4</accession>
<evidence type="ECO:0000313" key="1">
    <source>
        <dbReference type="EMBL" id="RNA36957.1"/>
    </source>
</evidence>
<evidence type="ECO:0000313" key="2">
    <source>
        <dbReference type="Proteomes" id="UP000276133"/>
    </source>
</evidence>
<name>A0A3M7SMV4_BRAPC</name>
<comment type="caution">
    <text evidence="1">The sequence shown here is derived from an EMBL/GenBank/DDBJ whole genome shotgun (WGS) entry which is preliminary data.</text>
</comment>
<gene>
    <name evidence="1" type="ORF">BpHYR1_037054</name>
</gene>
<protein>
    <submittedName>
        <fullName evidence="1">Uncharacterized protein</fullName>
    </submittedName>
</protein>
<proteinExistence type="predicted"/>
<reference evidence="1 2" key="1">
    <citation type="journal article" date="2018" name="Sci. Rep.">
        <title>Genomic signatures of local adaptation to the degree of environmental predictability in rotifers.</title>
        <authorList>
            <person name="Franch-Gras L."/>
            <person name="Hahn C."/>
            <person name="Garcia-Roger E.M."/>
            <person name="Carmona M.J."/>
            <person name="Serra M."/>
            <person name="Gomez A."/>
        </authorList>
    </citation>
    <scope>NUCLEOTIDE SEQUENCE [LARGE SCALE GENOMIC DNA]</scope>
    <source>
        <strain evidence="1">HYR1</strain>
    </source>
</reference>
<dbReference type="AlphaFoldDB" id="A0A3M7SMV4"/>
<organism evidence="1 2">
    <name type="scientific">Brachionus plicatilis</name>
    <name type="common">Marine rotifer</name>
    <name type="synonym">Brachionus muelleri</name>
    <dbReference type="NCBI Taxonomy" id="10195"/>
    <lineage>
        <taxon>Eukaryota</taxon>
        <taxon>Metazoa</taxon>
        <taxon>Spiralia</taxon>
        <taxon>Gnathifera</taxon>
        <taxon>Rotifera</taxon>
        <taxon>Eurotatoria</taxon>
        <taxon>Monogononta</taxon>
        <taxon>Pseudotrocha</taxon>
        <taxon>Ploima</taxon>
        <taxon>Brachionidae</taxon>
        <taxon>Brachionus</taxon>
    </lineage>
</organism>
<dbReference type="Proteomes" id="UP000276133">
    <property type="component" value="Unassembled WGS sequence"/>
</dbReference>